<gene>
    <name evidence="2" type="ORF">D8792_07385</name>
</gene>
<dbReference type="RefSeq" id="WP_125373577.1">
    <property type="nucleotide sequence ID" value="NZ_CAUUYS010000035.1"/>
</dbReference>
<feature type="transmembrane region" description="Helical" evidence="1">
    <location>
        <begin position="12"/>
        <end position="34"/>
    </location>
</feature>
<name>A0A428GZL3_STRCR</name>
<reference evidence="2 3" key="1">
    <citation type="submission" date="2018-11" db="EMBL/GenBank/DDBJ databases">
        <title>Species Designations Belie Phenotypic and Genotypic Heterogeneity in Oral Streptococci.</title>
        <authorList>
            <person name="Velsko I."/>
        </authorList>
    </citation>
    <scope>NUCLEOTIDE SEQUENCE [LARGE SCALE GENOMIC DNA]</scope>
    <source>
        <strain evidence="2 3">A52</strain>
    </source>
</reference>
<organism evidence="2 3">
    <name type="scientific">Streptococcus cristatus</name>
    <dbReference type="NCBI Taxonomy" id="45634"/>
    <lineage>
        <taxon>Bacteria</taxon>
        <taxon>Bacillati</taxon>
        <taxon>Bacillota</taxon>
        <taxon>Bacilli</taxon>
        <taxon>Lactobacillales</taxon>
        <taxon>Streptococcaceae</taxon>
        <taxon>Streptococcus</taxon>
    </lineage>
</organism>
<evidence type="ECO:0000256" key="1">
    <source>
        <dbReference type="SAM" id="Phobius"/>
    </source>
</evidence>
<evidence type="ECO:0000313" key="3">
    <source>
        <dbReference type="Proteomes" id="UP000270868"/>
    </source>
</evidence>
<keyword evidence="1" id="KW-0812">Transmembrane</keyword>
<dbReference type="Proteomes" id="UP000270868">
    <property type="component" value="Unassembled WGS sequence"/>
</dbReference>
<protein>
    <submittedName>
        <fullName evidence="2">Uncharacterized protein</fullName>
    </submittedName>
</protein>
<accession>A0A428GZL3</accession>
<proteinExistence type="predicted"/>
<dbReference type="AlphaFoldDB" id="A0A428GZL3"/>
<keyword evidence="1" id="KW-1133">Transmembrane helix</keyword>
<comment type="caution">
    <text evidence="2">The sequence shown here is derived from an EMBL/GenBank/DDBJ whole genome shotgun (WGS) entry which is preliminary data.</text>
</comment>
<sequence>MFDLNELNDIFINFISDFVFWIFLIIVGGIGWLFNKTFLSKFKKVKIKRIDVRNVPKRFNGVELAIFQNDGVYKNYIENELVIENSNDDLVIQNLVVDNISVNDFFYEDIVIQNGFDVLTQDLDFVIFNNGNKENSLKNYQVKIHYLNKENEKDKIILKSEVESGSLSGGDIKILFSKKLTDHNIVKFFSNSLPDYKQSIRIELVNKENQEIESETEIPYLSSEKRFVRNLGGAVFCDRTLTPIIELLSPYSQDCFNFSINQRLIKGDNTLRFNILIDAPCSIKYNVKLFRNKKMLSAFSSDLIEIQFPKYRLLSSYKDELYHYLHDEKLKSSNFKEVSLRKPGLINSIDKIKTEYHLN</sequence>
<evidence type="ECO:0000313" key="2">
    <source>
        <dbReference type="EMBL" id="RSJ89037.1"/>
    </source>
</evidence>
<keyword evidence="1" id="KW-0472">Membrane</keyword>
<dbReference type="EMBL" id="RJPS01000008">
    <property type="protein sequence ID" value="RSJ89037.1"/>
    <property type="molecule type" value="Genomic_DNA"/>
</dbReference>